<sequence length="179" mass="20599">MKRLFSLTALLLFAACVFAQVKTDSAAYSTQRAKINAMLAARKVKFSQYDTSLTKRSGIFHMQTKGDIRKSNDILMDIVGTDDEIFIELKKLFDYRTSQLNYTNYQKKQVESNAKEVEKTRIAFMTTINRLREQNDDLKATLAKQKAGYESRQKLYIIVIVLTFSSILALAFTKRKRKA</sequence>
<evidence type="ECO:0000313" key="3">
    <source>
        <dbReference type="EMBL" id="MBD1384835.1"/>
    </source>
</evidence>
<comment type="caution">
    <text evidence="3">The sequence shown here is derived from an EMBL/GenBank/DDBJ whole genome shotgun (WGS) entry which is preliminary data.</text>
</comment>
<feature type="signal peptide" evidence="2">
    <location>
        <begin position="1"/>
        <end position="19"/>
    </location>
</feature>
<keyword evidence="1" id="KW-0812">Transmembrane</keyword>
<dbReference type="RefSeq" id="WP_191174681.1">
    <property type="nucleotide sequence ID" value="NZ_JACWMW010000001.1"/>
</dbReference>
<dbReference type="PROSITE" id="PS51257">
    <property type="entry name" value="PROKAR_LIPOPROTEIN"/>
    <property type="match status" value="1"/>
</dbReference>
<name>A0ABR7X2L6_9SPHI</name>
<keyword evidence="2" id="KW-0732">Signal</keyword>
<keyword evidence="4" id="KW-1185">Reference proteome</keyword>
<evidence type="ECO:0000313" key="4">
    <source>
        <dbReference type="Proteomes" id="UP000618754"/>
    </source>
</evidence>
<gene>
    <name evidence="3" type="ORF">IDJ75_06065</name>
</gene>
<proteinExistence type="predicted"/>
<keyword evidence="1" id="KW-0472">Membrane</keyword>
<feature type="chain" id="PRO_5046541460" evidence="2">
    <location>
        <begin position="20"/>
        <end position="179"/>
    </location>
</feature>
<accession>A0ABR7X2L6</accession>
<dbReference type="EMBL" id="JACWMW010000001">
    <property type="protein sequence ID" value="MBD1384835.1"/>
    <property type="molecule type" value="Genomic_DNA"/>
</dbReference>
<protein>
    <submittedName>
        <fullName evidence="3">Uncharacterized protein</fullName>
    </submittedName>
</protein>
<reference evidence="3 4" key="1">
    <citation type="submission" date="2020-09" db="EMBL/GenBank/DDBJ databases">
        <title>Novel species of Mucilaginibacter isolated from a glacier on the Tibetan Plateau.</title>
        <authorList>
            <person name="Liu Q."/>
            <person name="Xin Y.-H."/>
        </authorList>
    </citation>
    <scope>NUCLEOTIDE SEQUENCE [LARGE SCALE GENOMIC DNA]</scope>
    <source>
        <strain evidence="3 4">CGMCC 1.13878</strain>
    </source>
</reference>
<feature type="transmembrane region" description="Helical" evidence="1">
    <location>
        <begin position="155"/>
        <end position="173"/>
    </location>
</feature>
<dbReference type="Proteomes" id="UP000618754">
    <property type="component" value="Unassembled WGS sequence"/>
</dbReference>
<evidence type="ECO:0000256" key="1">
    <source>
        <dbReference type="SAM" id="Phobius"/>
    </source>
</evidence>
<keyword evidence="1" id="KW-1133">Transmembrane helix</keyword>
<organism evidence="3 4">
    <name type="scientific">Mucilaginibacter rigui</name>
    <dbReference type="NCBI Taxonomy" id="534635"/>
    <lineage>
        <taxon>Bacteria</taxon>
        <taxon>Pseudomonadati</taxon>
        <taxon>Bacteroidota</taxon>
        <taxon>Sphingobacteriia</taxon>
        <taxon>Sphingobacteriales</taxon>
        <taxon>Sphingobacteriaceae</taxon>
        <taxon>Mucilaginibacter</taxon>
    </lineage>
</organism>
<evidence type="ECO:0000256" key="2">
    <source>
        <dbReference type="SAM" id="SignalP"/>
    </source>
</evidence>